<gene>
    <name evidence="1" type="ORF">GA0061098_1002255</name>
</gene>
<sequence length="44" mass="4641">MGEVNHHGGLDRGFFRSICGNRIDADSVGSNHLVAAMTQNGDAL</sequence>
<name>A0A1C3UPY4_9BRAD</name>
<organism evidence="1 2">
    <name type="scientific">Bradyrhizobium shewense</name>
    <dbReference type="NCBI Taxonomy" id="1761772"/>
    <lineage>
        <taxon>Bacteria</taxon>
        <taxon>Pseudomonadati</taxon>
        <taxon>Pseudomonadota</taxon>
        <taxon>Alphaproteobacteria</taxon>
        <taxon>Hyphomicrobiales</taxon>
        <taxon>Nitrobacteraceae</taxon>
        <taxon>Bradyrhizobium</taxon>
    </lineage>
</organism>
<proteinExistence type="predicted"/>
<reference evidence="2" key="1">
    <citation type="submission" date="2016-08" db="EMBL/GenBank/DDBJ databases">
        <authorList>
            <person name="Varghese N."/>
            <person name="Submissions Spin"/>
        </authorList>
    </citation>
    <scope>NUCLEOTIDE SEQUENCE [LARGE SCALE GENOMIC DNA]</scope>
    <source>
        <strain evidence="2">ERR11</strain>
    </source>
</reference>
<evidence type="ECO:0000313" key="2">
    <source>
        <dbReference type="Proteomes" id="UP000199184"/>
    </source>
</evidence>
<protein>
    <submittedName>
        <fullName evidence="1">Uncharacterized protein</fullName>
    </submittedName>
</protein>
<dbReference type="AlphaFoldDB" id="A0A1C3UPY4"/>
<evidence type="ECO:0000313" key="1">
    <source>
        <dbReference type="EMBL" id="SCB17397.1"/>
    </source>
</evidence>
<keyword evidence="2" id="KW-1185">Reference proteome</keyword>
<dbReference type="EMBL" id="FMAI01000002">
    <property type="protein sequence ID" value="SCB17397.1"/>
    <property type="molecule type" value="Genomic_DNA"/>
</dbReference>
<accession>A0A1C3UPY4</accession>
<dbReference type="Proteomes" id="UP000199184">
    <property type="component" value="Unassembled WGS sequence"/>
</dbReference>